<dbReference type="Proteomes" id="UP000663828">
    <property type="component" value="Unassembled WGS sequence"/>
</dbReference>
<comment type="caution">
    <text evidence="1">The sequence shown here is derived from an EMBL/GenBank/DDBJ whole genome shotgun (WGS) entry which is preliminary data.</text>
</comment>
<feature type="non-terminal residue" evidence="1">
    <location>
        <position position="1"/>
    </location>
</feature>
<name>A0A815W3W4_ADIRI</name>
<organism evidence="1 2">
    <name type="scientific">Adineta ricciae</name>
    <name type="common">Rotifer</name>
    <dbReference type="NCBI Taxonomy" id="249248"/>
    <lineage>
        <taxon>Eukaryota</taxon>
        <taxon>Metazoa</taxon>
        <taxon>Spiralia</taxon>
        <taxon>Gnathifera</taxon>
        <taxon>Rotifera</taxon>
        <taxon>Eurotatoria</taxon>
        <taxon>Bdelloidea</taxon>
        <taxon>Adinetida</taxon>
        <taxon>Adinetidae</taxon>
        <taxon>Adineta</taxon>
    </lineage>
</organism>
<sequence length="57" mass="5992">IQNAIAGVPLSSTGTWKQVVAGVKDHFTIVVLSIFGPSSYNAVGRITVVGGHEKDRI</sequence>
<keyword evidence="2" id="KW-1185">Reference proteome</keyword>
<dbReference type="AlphaFoldDB" id="A0A815W3W4"/>
<evidence type="ECO:0000313" key="1">
    <source>
        <dbReference type="EMBL" id="CAF1538302.1"/>
    </source>
</evidence>
<gene>
    <name evidence="1" type="ORF">XAT740_LOCUS41988</name>
</gene>
<protein>
    <submittedName>
        <fullName evidence="1">Uncharacterized protein</fullName>
    </submittedName>
</protein>
<evidence type="ECO:0000313" key="2">
    <source>
        <dbReference type="Proteomes" id="UP000663828"/>
    </source>
</evidence>
<accession>A0A815W3W4</accession>
<reference evidence="1" key="1">
    <citation type="submission" date="2021-02" db="EMBL/GenBank/DDBJ databases">
        <authorList>
            <person name="Nowell W R."/>
        </authorList>
    </citation>
    <scope>NUCLEOTIDE SEQUENCE</scope>
</reference>
<proteinExistence type="predicted"/>
<dbReference type="EMBL" id="CAJNOR010004975">
    <property type="protein sequence ID" value="CAF1538302.1"/>
    <property type="molecule type" value="Genomic_DNA"/>
</dbReference>